<dbReference type="Gene3D" id="2.40.100.10">
    <property type="entry name" value="Cyclophilin-like"/>
    <property type="match status" value="1"/>
</dbReference>
<dbReference type="PROSITE" id="PS50072">
    <property type="entry name" value="CSA_PPIASE_2"/>
    <property type="match status" value="1"/>
</dbReference>
<dbReference type="GO" id="GO:0006457">
    <property type="term" value="P:protein folding"/>
    <property type="evidence" value="ECO:0007669"/>
    <property type="project" value="TreeGrafter"/>
</dbReference>
<evidence type="ECO:0000256" key="3">
    <source>
        <dbReference type="ARBA" id="ARBA00023235"/>
    </source>
</evidence>
<dbReference type="SUPFAM" id="SSF50891">
    <property type="entry name" value="Cyclophilin-like"/>
    <property type="match status" value="1"/>
</dbReference>
<keyword evidence="3 4" id="KW-0413">Isomerase</keyword>
<evidence type="ECO:0000256" key="1">
    <source>
        <dbReference type="ARBA" id="ARBA00000971"/>
    </source>
</evidence>
<dbReference type="InterPro" id="IPR002130">
    <property type="entry name" value="Cyclophilin-type_PPIase_dom"/>
</dbReference>
<dbReference type="PRINTS" id="PR00153">
    <property type="entry name" value="CSAPPISMRASE"/>
</dbReference>
<dbReference type="FunFam" id="2.40.100.10:FF:000025">
    <property type="entry name" value="Peptidyl-prolyl cis-trans isomerase CYP19-2"/>
    <property type="match status" value="1"/>
</dbReference>
<evidence type="ECO:0000256" key="2">
    <source>
        <dbReference type="ARBA" id="ARBA00023110"/>
    </source>
</evidence>
<keyword evidence="2 4" id="KW-0697">Rotamase</keyword>
<dbReference type="Pfam" id="PF00160">
    <property type="entry name" value="Pro_isomerase"/>
    <property type="match status" value="1"/>
</dbReference>
<dbReference type="AlphaFoldDB" id="A0A420IFM2"/>
<proteinExistence type="inferred from homology"/>
<comment type="similarity">
    <text evidence="4">Belongs to the cyclophilin-type PPIase family.</text>
</comment>
<dbReference type="GO" id="GO:0016018">
    <property type="term" value="F:cyclosporin A binding"/>
    <property type="evidence" value="ECO:0007669"/>
    <property type="project" value="TreeGrafter"/>
</dbReference>
<gene>
    <name evidence="6" type="ORF">GcC1_090013</name>
</gene>
<dbReference type="GO" id="GO:0003755">
    <property type="term" value="F:peptidyl-prolyl cis-trans isomerase activity"/>
    <property type="evidence" value="ECO:0007669"/>
    <property type="project" value="UniProtKB-UniRule"/>
</dbReference>
<comment type="function">
    <text evidence="4">PPIases accelerate the folding of proteins. It catalyzes the cis-trans isomerization of proline imidic peptide bonds in oligopeptides.</text>
</comment>
<dbReference type="InterPro" id="IPR024936">
    <property type="entry name" value="Cyclophilin-type_PPIase"/>
</dbReference>
<dbReference type="Proteomes" id="UP000285405">
    <property type="component" value="Unassembled WGS sequence"/>
</dbReference>
<dbReference type="EMBL" id="MCBR01009043">
    <property type="protein sequence ID" value="RKF73344.1"/>
    <property type="molecule type" value="Genomic_DNA"/>
</dbReference>
<protein>
    <recommendedName>
        <fullName evidence="4">Peptidyl-prolyl cis-trans isomerase</fullName>
        <shortName evidence="4">PPIase</shortName>
        <ecNumber evidence="4">5.2.1.8</ecNumber>
    </recommendedName>
</protein>
<feature type="domain" description="PPIase cyclophilin-type" evidence="5">
    <location>
        <begin position="29"/>
        <end position="183"/>
    </location>
</feature>
<comment type="caution">
    <text evidence="6">The sequence shown here is derived from an EMBL/GenBank/DDBJ whole genome shotgun (WGS) entry which is preliminary data.</text>
</comment>
<reference evidence="6 7" key="1">
    <citation type="journal article" date="2018" name="BMC Genomics">
        <title>Comparative genome analyses reveal sequence features reflecting distinct modes of host-adaptation between dicot and monocot powdery mildew.</title>
        <authorList>
            <person name="Wu Y."/>
            <person name="Ma X."/>
            <person name="Pan Z."/>
            <person name="Kale S.D."/>
            <person name="Song Y."/>
            <person name="King H."/>
            <person name="Zhang Q."/>
            <person name="Presley C."/>
            <person name="Deng X."/>
            <person name="Wei C.I."/>
            <person name="Xiao S."/>
        </authorList>
    </citation>
    <scope>NUCLEOTIDE SEQUENCE [LARGE SCALE GENOMIC DNA]</scope>
    <source>
        <strain evidence="6">UCSC1</strain>
    </source>
</reference>
<dbReference type="InterPro" id="IPR029000">
    <property type="entry name" value="Cyclophilin-like_dom_sf"/>
</dbReference>
<dbReference type="PANTHER" id="PTHR11071:SF561">
    <property type="entry name" value="PEPTIDYL-PROLYL CIS-TRANS ISOMERASE D-RELATED"/>
    <property type="match status" value="1"/>
</dbReference>
<dbReference type="OrthoDB" id="193499at2759"/>
<evidence type="ECO:0000313" key="7">
    <source>
        <dbReference type="Proteomes" id="UP000285405"/>
    </source>
</evidence>
<accession>A0A420IFM2</accession>
<evidence type="ECO:0000313" key="6">
    <source>
        <dbReference type="EMBL" id="RKF73344.1"/>
    </source>
</evidence>
<evidence type="ECO:0000256" key="4">
    <source>
        <dbReference type="RuleBase" id="RU363019"/>
    </source>
</evidence>
<dbReference type="GO" id="GO:0005737">
    <property type="term" value="C:cytoplasm"/>
    <property type="evidence" value="ECO:0007669"/>
    <property type="project" value="TreeGrafter"/>
</dbReference>
<organism evidence="6 7">
    <name type="scientific">Golovinomyces cichoracearum</name>
    <dbReference type="NCBI Taxonomy" id="62708"/>
    <lineage>
        <taxon>Eukaryota</taxon>
        <taxon>Fungi</taxon>
        <taxon>Dikarya</taxon>
        <taxon>Ascomycota</taxon>
        <taxon>Pezizomycotina</taxon>
        <taxon>Leotiomycetes</taxon>
        <taxon>Erysiphales</taxon>
        <taxon>Erysiphaceae</taxon>
        <taxon>Golovinomyces</taxon>
    </lineage>
</organism>
<dbReference type="EC" id="5.2.1.8" evidence="4"/>
<sequence>MAIKVFLKIAWTEKATDAGSDDQKPLTTEHVGTIRLNLFSEVSPITAENFRCLCTGEKGFGYLNSYIYRIIPNFMILAGDITANNGTGGHSIYGDNFRDECLGLISHNKPGILSMNNTGPNSNNSQFFITTSSTTWLNRKYVAFGEVADPESMSFVRQLERLGSLPNGDITVNPHPIIIECGEIK</sequence>
<name>A0A420IFM2_9PEZI</name>
<comment type="catalytic activity">
    <reaction evidence="1 4">
        <text>[protein]-peptidylproline (omega=180) = [protein]-peptidylproline (omega=0)</text>
        <dbReference type="Rhea" id="RHEA:16237"/>
        <dbReference type="Rhea" id="RHEA-COMP:10747"/>
        <dbReference type="Rhea" id="RHEA-COMP:10748"/>
        <dbReference type="ChEBI" id="CHEBI:83833"/>
        <dbReference type="ChEBI" id="CHEBI:83834"/>
        <dbReference type="EC" id="5.2.1.8"/>
    </reaction>
</comment>
<evidence type="ECO:0000259" key="5">
    <source>
        <dbReference type="PROSITE" id="PS50072"/>
    </source>
</evidence>
<dbReference type="PIRSF" id="PIRSF001467">
    <property type="entry name" value="Peptidylpro_ismrse"/>
    <property type="match status" value="1"/>
</dbReference>
<dbReference type="PANTHER" id="PTHR11071">
    <property type="entry name" value="PEPTIDYL-PROLYL CIS-TRANS ISOMERASE"/>
    <property type="match status" value="1"/>
</dbReference>